<name>A0A6A4KI19_APOLU</name>
<evidence type="ECO:0000313" key="2">
    <source>
        <dbReference type="Proteomes" id="UP000466442"/>
    </source>
</evidence>
<evidence type="ECO:0000313" key="1">
    <source>
        <dbReference type="EMBL" id="KAF6215192.1"/>
    </source>
</evidence>
<dbReference type="AlphaFoldDB" id="A0A6A4KI19"/>
<accession>A0A6A4KI19</accession>
<comment type="caution">
    <text evidence="1">The sequence shown here is derived from an EMBL/GenBank/DDBJ whole genome shotgun (WGS) entry which is preliminary data.</text>
</comment>
<gene>
    <name evidence="1" type="ORF">GE061_009944</name>
</gene>
<keyword evidence="2" id="KW-1185">Reference proteome</keyword>
<sequence length="165" mass="19145">MSSFSERKYIDPWDVENYIYLRKGPTSSRRRSVCFDQAVKYASYQDDGYGPIYGSLVETNLKPSGPDYPEDRSLYIYNSAHSLQSPSHCPSCFRDLNEIDDYGMATDAIYEDLLARCQLMERRKRRKKASLMIGAEPKYEMNTFGHLRIDYSGNWNYLDRIIGSA</sequence>
<dbReference type="OrthoDB" id="6630968at2759"/>
<dbReference type="EMBL" id="WIXP02000002">
    <property type="protein sequence ID" value="KAF6215192.1"/>
    <property type="molecule type" value="Genomic_DNA"/>
</dbReference>
<reference evidence="1" key="1">
    <citation type="journal article" date="2021" name="Mol. Ecol. Resour.">
        <title>Apolygus lucorum genome provides insights into omnivorousness and mesophyll feeding.</title>
        <authorList>
            <person name="Liu Y."/>
            <person name="Liu H."/>
            <person name="Wang H."/>
            <person name="Huang T."/>
            <person name="Liu B."/>
            <person name="Yang B."/>
            <person name="Yin L."/>
            <person name="Li B."/>
            <person name="Zhang Y."/>
            <person name="Zhang S."/>
            <person name="Jiang F."/>
            <person name="Zhang X."/>
            <person name="Ren Y."/>
            <person name="Wang B."/>
            <person name="Wang S."/>
            <person name="Lu Y."/>
            <person name="Wu K."/>
            <person name="Fan W."/>
            <person name="Wang G."/>
        </authorList>
    </citation>
    <scope>NUCLEOTIDE SEQUENCE</scope>
    <source>
        <strain evidence="1">12Hb</strain>
    </source>
</reference>
<dbReference type="Proteomes" id="UP000466442">
    <property type="component" value="Unassembled WGS sequence"/>
</dbReference>
<protein>
    <submittedName>
        <fullName evidence="1">Uncharacterized protein</fullName>
    </submittedName>
</protein>
<proteinExistence type="predicted"/>
<organism evidence="1 2">
    <name type="scientific">Apolygus lucorum</name>
    <name type="common">Small green plant bug</name>
    <name type="synonym">Lygocoris lucorum</name>
    <dbReference type="NCBI Taxonomy" id="248454"/>
    <lineage>
        <taxon>Eukaryota</taxon>
        <taxon>Metazoa</taxon>
        <taxon>Ecdysozoa</taxon>
        <taxon>Arthropoda</taxon>
        <taxon>Hexapoda</taxon>
        <taxon>Insecta</taxon>
        <taxon>Pterygota</taxon>
        <taxon>Neoptera</taxon>
        <taxon>Paraneoptera</taxon>
        <taxon>Hemiptera</taxon>
        <taxon>Heteroptera</taxon>
        <taxon>Panheteroptera</taxon>
        <taxon>Cimicomorpha</taxon>
        <taxon>Miridae</taxon>
        <taxon>Mirini</taxon>
        <taxon>Apolygus</taxon>
    </lineage>
</organism>